<feature type="transmembrane region" description="Helical" evidence="5">
    <location>
        <begin position="55"/>
        <end position="75"/>
    </location>
</feature>
<dbReference type="Proteomes" id="UP000025047">
    <property type="component" value="Unassembled WGS sequence"/>
</dbReference>
<evidence type="ECO:0000313" key="6">
    <source>
        <dbReference type="EMBL" id="EYD70649.1"/>
    </source>
</evidence>
<dbReference type="InterPro" id="IPR001129">
    <property type="entry name" value="Membr-assoc_MAPEG"/>
</dbReference>
<keyword evidence="4 5" id="KW-0472">Membrane</keyword>
<evidence type="ECO:0000256" key="4">
    <source>
        <dbReference type="ARBA" id="ARBA00023136"/>
    </source>
</evidence>
<dbReference type="PANTHER" id="PTHR35371">
    <property type="entry name" value="INNER MEMBRANE PROTEIN"/>
    <property type="match status" value="1"/>
</dbReference>
<dbReference type="Pfam" id="PF01124">
    <property type="entry name" value="MAPEG"/>
    <property type="match status" value="1"/>
</dbReference>
<feature type="transmembrane region" description="Helical" evidence="5">
    <location>
        <begin position="12"/>
        <end position="35"/>
    </location>
</feature>
<feature type="transmembrane region" description="Helical" evidence="5">
    <location>
        <begin position="81"/>
        <end position="100"/>
    </location>
</feature>
<dbReference type="Gene3D" id="1.20.120.550">
    <property type="entry name" value="Membrane associated eicosanoid/glutathione metabolism-like domain"/>
    <property type="match status" value="1"/>
</dbReference>
<organism evidence="6 7">
    <name type="scientific">Limimaricola hongkongensis DSM 17492</name>
    <dbReference type="NCBI Taxonomy" id="1122180"/>
    <lineage>
        <taxon>Bacteria</taxon>
        <taxon>Pseudomonadati</taxon>
        <taxon>Pseudomonadota</taxon>
        <taxon>Alphaproteobacteria</taxon>
        <taxon>Rhodobacterales</taxon>
        <taxon>Paracoccaceae</taxon>
        <taxon>Limimaricola</taxon>
    </lineage>
</organism>
<dbReference type="HOGENOM" id="CLU_110778_1_0_5"/>
<sequence>MSSELDILALYGLLVLVLIVVQVLFAMSQVGLPRLAQPRDDMPRLTGVAGRMERCVANSVTAMALFAPAVLILAAREGFGGGTLLAAQVFLFARAAYALLYPAGIPWARTGVWGLGFFATLYLYIAAL</sequence>
<gene>
    <name evidence="6" type="ORF">Lokhon_02290</name>
</gene>
<evidence type="ECO:0000256" key="2">
    <source>
        <dbReference type="ARBA" id="ARBA00022692"/>
    </source>
</evidence>
<dbReference type="STRING" id="1122180.Lokhon_02290"/>
<evidence type="ECO:0000256" key="5">
    <source>
        <dbReference type="SAM" id="Phobius"/>
    </source>
</evidence>
<dbReference type="EMBL" id="APGJ01000007">
    <property type="protein sequence ID" value="EYD70649.1"/>
    <property type="molecule type" value="Genomic_DNA"/>
</dbReference>
<dbReference type="InterPro" id="IPR023352">
    <property type="entry name" value="MAPEG-like_dom_sf"/>
</dbReference>
<dbReference type="AlphaFoldDB" id="A0A017HA54"/>
<dbReference type="OrthoDB" id="7743618at2"/>
<comment type="subcellular location">
    <subcellularLocation>
        <location evidence="1">Membrane</location>
    </subcellularLocation>
</comment>
<comment type="caution">
    <text evidence="6">The sequence shown here is derived from an EMBL/GenBank/DDBJ whole genome shotgun (WGS) entry which is preliminary data.</text>
</comment>
<evidence type="ECO:0000256" key="1">
    <source>
        <dbReference type="ARBA" id="ARBA00004370"/>
    </source>
</evidence>
<dbReference type="RefSeq" id="WP_017929233.1">
    <property type="nucleotide sequence ID" value="NZ_KB823000.1"/>
</dbReference>
<dbReference type="SUPFAM" id="SSF161084">
    <property type="entry name" value="MAPEG domain-like"/>
    <property type="match status" value="1"/>
</dbReference>
<name>A0A017HA54_9RHOB</name>
<accession>A0A017HA54</accession>
<dbReference type="PANTHER" id="PTHR35371:SF1">
    <property type="entry name" value="BLR7753 PROTEIN"/>
    <property type="match status" value="1"/>
</dbReference>
<dbReference type="PATRIC" id="fig|1122180.6.peg.2268"/>
<dbReference type="GO" id="GO:0016020">
    <property type="term" value="C:membrane"/>
    <property type="evidence" value="ECO:0007669"/>
    <property type="project" value="UniProtKB-SubCell"/>
</dbReference>
<dbReference type="eggNOG" id="COG3686">
    <property type="taxonomic scope" value="Bacteria"/>
</dbReference>
<keyword evidence="3 5" id="KW-1133">Transmembrane helix</keyword>
<reference evidence="6 7" key="1">
    <citation type="submission" date="2013-03" db="EMBL/GenBank/DDBJ databases">
        <authorList>
            <person name="Fiebig A."/>
            <person name="Goeker M."/>
            <person name="Klenk H.-P.P."/>
        </authorList>
    </citation>
    <scope>NUCLEOTIDE SEQUENCE [LARGE SCALE GENOMIC DNA]</scope>
    <source>
        <strain evidence="6 7">DSM 17492</strain>
    </source>
</reference>
<evidence type="ECO:0000256" key="3">
    <source>
        <dbReference type="ARBA" id="ARBA00022989"/>
    </source>
</evidence>
<keyword evidence="7" id="KW-1185">Reference proteome</keyword>
<keyword evidence="2 5" id="KW-0812">Transmembrane</keyword>
<protein>
    <submittedName>
        <fullName evidence="6">Inner membrane protein</fullName>
    </submittedName>
</protein>
<evidence type="ECO:0000313" key="7">
    <source>
        <dbReference type="Proteomes" id="UP000025047"/>
    </source>
</evidence>
<proteinExistence type="predicted"/>
<feature type="transmembrane region" description="Helical" evidence="5">
    <location>
        <begin position="107"/>
        <end position="127"/>
    </location>
</feature>